<keyword evidence="2" id="KW-0663">Pyridoxal phosphate</keyword>
<proteinExistence type="inferred from homology"/>
<sequence length="418" mass="46005">MSIRKLISNSDILRKVIVRTLPARLKFALGLFPVSLGKERKRLNEVLSSGSWNMSYGPTPAHLKLEKEFAEYIGSSEAVAVSGGGVGIQMSIRALGLGRESEVLMQIDTCSAVPMAALNSQVIPRFFDADMDTFLSNPDSVKSKIGQNTQAVIASHLWGNSDDLKTLSNLGGNSEVVLIEDCCLALGTEFGGKKVGTTGKVGIFSFGSTKPVQAGEGGIIVTDDLDLARELRAMRNWGERTKEFGIRDVNELSWNGRISEFSAAVAIEQVRNFPSILNTIRENVAVFDKFLKENGLNMEINLGNSTSLSDPSFSQVVLKLNGFSEKSKAELLQHLADCKITAFHANFEPISTLSLFKTGDWTKWMNNPQWSTKMEMEESQYPNSFEIFRQKGIGLSRTNFQSKYTTKRLISALESFSA</sequence>
<dbReference type="EMBL" id="CP016778">
    <property type="protein sequence ID" value="ASY22055.1"/>
    <property type="molecule type" value="Genomic_DNA"/>
</dbReference>
<organism evidence="3 4">
    <name type="scientific">Candidatus Planktophila versatilis</name>
    <dbReference type="NCBI Taxonomy" id="1884905"/>
    <lineage>
        <taxon>Bacteria</taxon>
        <taxon>Bacillati</taxon>
        <taxon>Actinomycetota</taxon>
        <taxon>Actinomycetes</taxon>
        <taxon>Candidatus Nanopelagicales</taxon>
        <taxon>Candidatus Nanopelagicaceae</taxon>
        <taxon>Candidatus Planktophila</taxon>
    </lineage>
</organism>
<dbReference type="AlphaFoldDB" id="A0AAC9YWY2"/>
<dbReference type="SUPFAM" id="SSF53383">
    <property type="entry name" value="PLP-dependent transferases"/>
    <property type="match status" value="1"/>
</dbReference>
<dbReference type="Pfam" id="PF01041">
    <property type="entry name" value="DegT_DnrJ_EryC1"/>
    <property type="match status" value="1"/>
</dbReference>
<evidence type="ECO:0000313" key="3">
    <source>
        <dbReference type="EMBL" id="ASY22055.1"/>
    </source>
</evidence>
<accession>A0AAC9YWY2</accession>
<dbReference type="InterPro" id="IPR015421">
    <property type="entry name" value="PyrdxlP-dep_Trfase_major"/>
</dbReference>
<dbReference type="PANTHER" id="PTHR30244">
    <property type="entry name" value="TRANSAMINASE"/>
    <property type="match status" value="1"/>
</dbReference>
<dbReference type="Proteomes" id="UP000217194">
    <property type="component" value="Chromosome"/>
</dbReference>
<dbReference type="InterPro" id="IPR015424">
    <property type="entry name" value="PyrdxlP-dep_Trfase"/>
</dbReference>
<protein>
    <submittedName>
        <fullName evidence="3">Cell wall aminitransferase</fullName>
    </submittedName>
</protein>
<gene>
    <name evidence="3" type="ORF">A1sIIB76_00225</name>
</gene>
<dbReference type="GO" id="GO:0008483">
    <property type="term" value="F:transaminase activity"/>
    <property type="evidence" value="ECO:0007669"/>
    <property type="project" value="TreeGrafter"/>
</dbReference>
<dbReference type="PANTHER" id="PTHR30244:SF34">
    <property type="entry name" value="DTDP-4-AMINO-4,6-DIDEOXYGALACTOSE TRANSAMINASE"/>
    <property type="match status" value="1"/>
</dbReference>
<dbReference type="GO" id="GO:0000271">
    <property type="term" value="P:polysaccharide biosynthetic process"/>
    <property type="evidence" value="ECO:0007669"/>
    <property type="project" value="TreeGrafter"/>
</dbReference>
<name>A0AAC9YWY2_9ACTN</name>
<dbReference type="InterPro" id="IPR000653">
    <property type="entry name" value="DegT/StrS_aminotransferase"/>
</dbReference>
<dbReference type="Gene3D" id="3.40.640.10">
    <property type="entry name" value="Type I PLP-dependent aspartate aminotransferase-like (Major domain)"/>
    <property type="match status" value="1"/>
</dbReference>
<evidence type="ECO:0000313" key="4">
    <source>
        <dbReference type="Proteomes" id="UP000217194"/>
    </source>
</evidence>
<dbReference type="GO" id="GO:0030170">
    <property type="term" value="F:pyridoxal phosphate binding"/>
    <property type="evidence" value="ECO:0007669"/>
    <property type="project" value="TreeGrafter"/>
</dbReference>
<reference evidence="3 4" key="1">
    <citation type="submission" date="2016-07" db="EMBL/GenBank/DDBJ databases">
        <title>High microdiversification within the ubiquitous acI lineage of Actinobacteria.</title>
        <authorList>
            <person name="Neuenschwander S.M."/>
            <person name="Salcher M."/>
            <person name="Ghai R."/>
            <person name="Pernthaler J."/>
        </authorList>
    </citation>
    <scope>NUCLEOTIDE SEQUENCE [LARGE SCALE GENOMIC DNA]</scope>
    <source>
        <strain evidence="3">MMS-IIB-76</strain>
    </source>
</reference>
<evidence type="ECO:0000256" key="2">
    <source>
        <dbReference type="RuleBase" id="RU004508"/>
    </source>
</evidence>
<evidence type="ECO:0000256" key="1">
    <source>
        <dbReference type="ARBA" id="ARBA00001933"/>
    </source>
</evidence>
<comment type="cofactor">
    <cofactor evidence="1">
        <name>pyridoxal 5'-phosphate</name>
        <dbReference type="ChEBI" id="CHEBI:597326"/>
    </cofactor>
</comment>
<comment type="similarity">
    <text evidence="2">Belongs to the DegT/DnrJ/EryC1 family.</text>
</comment>